<keyword evidence="4 6" id="KW-0131">Cell cycle</keyword>
<evidence type="ECO:0000259" key="8">
    <source>
        <dbReference type="SMART" id="SM00864"/>
    </source>
</evidence>
<dbReference type="GO" id="GO:0043093">
    <property type="term" value="P:FtsZ-dependent cytokinesis"/>
    <property type="evidence" value="ECO:0007669"/>
    <property type="project" value="UniProtKB-UniRule"/>
</dbReference>
<dbReference type="SUPFAM" id="SSF52490">
    <property type="entry name" value="Tubulin nucleotide-binding domain-like"/>
    <property type="match status" value="1"/>
</dbReference>
<reference evidence="10" key="2">
    <citation type="submission" date="2021-04" db="EMBL/GenBank/DDBJ databases">
        <authorList>
            <person name="Gilroy R."/>
        </authorList>
    </citation>
    <scope>NUCLEOTIDE SEQUENCE</scope>
    <source>
        <strain evidence="10">ChiHecec2B26-446</strain>
    </source>
</reference>
<organism evidence="10 11">
    <name type="scientific">Candidatus Desulfovibrio intestinipullorum</name>
    <dbReference type="NCBI Taxonomy" id="2838536"/>
    <lineage>
        <taxon>Bacteria</taxon>
        <taxon>Pseudomonadati</taxon>
        <taxon>Thermodesulfobacteriota</taxon>
        <taxon>Desulfovibrionia</taxon>
        <taxon>Desulfovibrionales</taxon>
        <taxon>Desulfovibrionaceae</taxon>
        <taxon>Desulfovibrio</taxon>
    </lineage>
</organism>
<keyword evidence="3 4" id="KW-0342">GTP-binding</keyword>
<dbReference type="PANTHER" id="PTHR30314">
    <property type="entry name" value="CELL DIVISION PROTEIN FTSZ-RELATED"/>
    <property type="match status" value="1"/>
</dbReference>
<dbReference type="PRINTS" id="PR00423">
    <property type="entry name" value="CELLDVISFTSZ"/>
</dbReference>
<evidence type="ECO:0000256" key="7">
    <source>
        <dbReference type="SAM" id="MobiDB-lite"/>
    </source>
</evidence>
<feature type="domain" description="Tubulin/FtsZ 2-layer sandwich" evidence="9">
    <location>
        <begin position="213"/>
        <end position="331"/>
    </location>
</feature>
<keyword evidence="4 6" id="KW-0717">Septation</keyword>
<feature type="binding site" evidence="4">
    <location>
        <begin position="27"/>
        <end position="31"/>
    </location>
    <ligand>
        <name>GTP</name>
        <dbReference type="ChEBI" id="CHEBI:37565"/>
    </ligand>
</feature>
<dbReference type="Pfam" id="PF00091">
    <property type="entry name" value="Tubulin"/>
    <property type="match status" value="1"/>
</dbReference>
<feature type="binding site" evidence="4">
    <location>
        <position position="145"/>
    </location>
    <ligand>
        <name>GTP</name>
        <dbReference type="ChEBI" id="CHEBI:37565"/>
    </ligand>
</feature>
<gene>
    <name evidence="4 10" type="primary">ftsZ</name>
    <name evidence="10" type="ORF">H9894_09525</name>
</gene>
<dbReference type="HAMAP" id="MF_00909">
    <property type="entry name" value="FtsZ"/>
    <property type="match status" value="1"/>
</dbReference>
<comment type="function">
    <text evidence="4 6">Essential cell division protein that forms a contractile ring structure (Z ring) at the future cell division site. The regulation of the ring assembly controls the timing and the location of cell division. One of the functions of the FtsZ ring is to recruit other cell division proteins to the septum to produce a new cell wall between the dividing cells. Binds GTP and shows GTPase activity.</text>
</comment>
<dbReference type="InterPro" id="IPR045061">
    <property type="entry name" value="FtsZ/CetZ"/>
</dbReference>
<keyword evidence="4 6" id="KW-0132">Cell division</keyword>
<dbReference type="GO" id="GO:0032153">
    <property type="term" value="C:cell division site"/>
    <property type="evidence" value="ECO:0007669"/>
    <property type="project" value="UniProtKB-UniRule"/>
</dbReference>
<dbReference type="GO" id="GO:0003924">
    <property type="term" value="F:GTPase activity"/>
    <property type="evidence" value="ECO:0007669"/>
    <property type="project" value="UniProtKB-UniRule"/>
</dbReference>
<dbReference type="InterPro" id="IPR018316">
    <property type="entry name" value="Tubulin/FtsZ_2-layer-sand-dom"/>
</dbReference>
<dbReference type="GO" id="GO:0005525">
    <property type="term" value="F:GTP binding"/>
    <property type="evidence" value="ECO:0007669"/>
    <property type="project" value="UniProtKB-UniRule"/>
</dbReference>
<evidence type="ECO:0000256" key="5">
    <source>
        <dbReference type="NCBIfam" id="TIGR00065"/>
    </source>
</evidence>
<evidence type="ECO:0000256" key="1">
    <source>
        <dbReference type="ARBA" id="ARBA00009690"/>
    </source>
</evidence>
<dbReference type="AlphaFoldDB" id="A0A9D1PYI2"/>
<feature type="binding site" evidence="4">
    <location>
        <position position="149"/>
    </location>
    <ligand>
        <name>GTP</name>
        <dbReference type="ChEBI" id="CHEBI:37565"/>
    </ligand>
</feature>
<reference evidence="10" key="1">
    <citation type="journal article" date="2021" name="PeerJ">
        <title>Extensive microbial diversity within the chicken gut microbiome revealed by metagenomics and culture.</title>
        <authorList>
            <person name="Gilroy R."/>
            <person name="Ravi A."/>
            <person name="Getino M."/>
            <person name="Pursley I."/>
            <person name="Horton D.L."/>
            <person name="Alikhan N.F."/>
            <person name="Baker D."/>
            <person name="Gharbi K."/>
            <person name="Hall N."/>
            <person name="Watson M."/>
            <person name="Adriaenssens E.M."/>
            <person name="Foster-Nyarko E."/>
            <person name="Jarju S."/>
            <person name="Secka A."/>
            <person name="Antonio M."/>
            <person name="Oren A."/>
            <person name="Chaudhuri R.R."/>
            <person name="La Ragione R."/>
            <person name="Hildebrand F."/>
            <person name="Pallen M.J."/>
        </authorList>
    </citation>
    <scope>NUCLEOTIDE SEQUENCE</scope>
    <source>
        <strain evidence="10">ChiHecec2B26-446</strain>
    </source>
</reference>
<dbReference type="GO" id="GO:0051258">
    <property type="term" value="P:protein polymerization"/>
    <property type="evidence" value="ECO:0007669"/>
    <property type="project" value="UniProtKB-UniRule"/>
</dbReference>
<accession>A0A9D1PYI2</accession>
<name>A0A9D1PYI2_9BACT</name>
<sequence length="464" mass="49622">MAESIMDQIEDSHLVSGARILVVGVGGGGGNAVKNMIDLGLGGVEFICANTDLQALNSNPAPVHIQLGEKLTRGLGAGSNPDVGREAANESLQAIQQALANADMVFVTAGMGGGTGTGAAPIVAETAKKNGALTVAVVTRPFSYEGRKRAENAQAGIDELSKHVDCIITIPNDRIMTLAPKKTPMRELMSKANDVLYYGVKGISDVITCPGYINLDFADVRTCMTESGLALMGMGSGKGENRAEDAVRSAIASPLLEDVSLATAKAILYNITAPEDITGEEMEQIGERLREAVPEEANIVFGVVFDDKLEDEIRVTVVATGIESEPVLEQKSAVSPYGLPSQKSAAPQPPRTAPAPHFPKPEPAAQRAYSQRTGMSNEPGPVTPMDPSSVTQPRPAQPAQQPAFNDIRSRRDLFRQKSRVRWEQEIGEIPHMEYDGSGIYNPKNLSEMGYDENLDIPSFLRRKD</sequence>
<evidence type="ECO:0000313" key="11">
    <source>
        <dbReference type="Proteomes" id="UP000886752"/>
    </source>
</evidence>
<evidence type="ECO:0000256" key="2">
    <source>
        <dbReference type="ARBA" id="ARBA00022741"/>
    </source>
</evidence>
<dbReference type="CDD" id="cd02201">
    <property type="entry name" value="FtsZ_type1"/>
    <property type="match status" value="1"/>
</dbReference>
<dbReference type="InterPro" id="IPR024757">
    <property type="entry name" value="FtsZ_C"/>
</dbReference>
<feature type="region of interest" description="Disordered" evidence="7">
    <location>
        <begin position="333"/>
        <end position="411"/>
    </location>
</feature>
<feature type="domain" description="Tubulin/FtsZ GTPase" evidence="8">
    <location>
        <begin position="19"/>
        <end position="211"/>
    </location>
</feature>
<comment type="subcellular location">
    <subcellularLocation>
        <location evidence="4">Cytoplasm</location>
    </subcellularLocation>
    <text evidence="4">Assembles at midcell at the inner surface of the cytoplasmic membrane.</text>
</comment>
<dbReference type="GO" id="GO:0005737">
    <property type="term" value="C:cytoplasm"/>
    <property type="evidence" value="ECO:0007669"/>
    <property type="project" value="UniProtKB-SubCell"/>
</dbReference>
<feature type="binding site" evidence="4">
    <location>
        <position position="193"/>
    </location>
    <ligand>
        <name>GTP</name>
        <dbReference type="ChEBI" id="CHEBI:37565"/>
    </ligand>
</feature>
<comment type="similarity">
    <text evidence="1 4 6">Belongs to the FtsZ family.</text>
</comment>
<dbReference type="SUPFAM" id="SSF55307">
    <property type="entry name" value="Tubulin C-terminal domain-like"/>
    <property type="match status" value="1"/>
</dbReference>
<keyword evidence="4" id="KW-0963">Cytoplasm</keyword>
<dbReference type="FunFam" id="3.40.50.1440:FF:000001">
    <property type="entry name" value="Cell division protein FtsZ"/>
    <property type="match status" value="1"/>
</dbReference>
<dbReference type="EMBL" id="DXHV01000080">
    <property type="protein sequence ID" value="HIW01406.1"/>
    <property type="molecule type" value="Genomic_DNA"/>
</dbReference>
<dbReference type="Pfam" id="PF12327">
    <property type="entry name" value="FtsZ_C"/>
    <property type="match status" value="1"/>
</dbReference>
<dbReference type="SMART" id="SM00865">
    <property type="entry name" value="Tubulin_C"/>
    <property type="match status" value="1"/>
</dbReference>
<comment type="caution">
    <text evidence="10">The sequence shown here is derived from an EMBL/GenBank/DDBJ whole genome shotgun (WGS) entry which is preliminary data.</text>
</comment>
<dbReference type="PROSITE" id="PS01135">
    <property type="entry name" value="FTSZ_2"/>
    <property type="match status" value="1"/>
</dbReference>
<evidence type="ECO:0000256" key="6">
    <source>
        <dbReference type="RuleBase" id="RU000631"/>
    </source>
</evidence>
<comment type="subunit">
    <text evidence="4">Homodimer. Polymerizes to form a dynamic ring structure in a strictly GTP-dependent manner. Interacts directly with several other division proteins.</text>
</comment>
<dbReference type="InterPro" id="IPR000158">
    <property type="entry name" value="Cell_div_FtsZ"/>
</dbReference>
<dbReference type="InterPro" id="IPR036525">
    <property type="entry name" value="Tubulin/FtsZ_GTPase_sf"/>
</dbReference>
<dbReference type="Gene3D" id="3.40.50.1440">
    <property type="entry name" value="Tubulin/FtsZ, GTPase domain"/>
    <property type="match status" value="1"/>
</dbReference>
<dbReference type="SMART" id="SM00864">
    <property type="entry name" value="Tubulin"/>
    <property type="match status" value="1"/>
</dbReference>
<evidence type="ECO:0000259" key="9">
    <source>
        <dbReference type="SMART" id="SM00865"/>
    </source>
</evidence>
<dbReference type="InterPro" id="IPR037103">
    <property type="entry name" value="Tubulin/FtsZ-like_C"/>
</dbReference>
<dbReference type="InterPro" id="IPR020805">
    <property type="entry name" value="Cell_div_FtsZ_CS"/>
</dbReference>
<feature type="compositionally biased region" description="Pro residues" evidence="7">
    <location>
        <begin position="347"/>
        <end position="362"/>
    </location>
</feature>
<proteinExistence type="inferred from homology"/>
<dbReference type="GO" id="GO:0000917">
    <property type="term" value="P:division septum assembly"/>
    <property type="evidence" value="ECO:0007669"/>
    <property type="project" value="UniProtKB-KW"/>
</dbReference>
<dbReference type="InterPro" id="IPR003008">
    <property type="entry name" value="Tubulin_FtsZ_GTPase"/>
</dbReference>
<dbReference type="Proteomes" id="UP000886752">
    <property type="component" value="Unassembled WGS sequence"/>
</dbReference>
<evidence type="ECO:0000256" key="3">
    <source>
        <dbReference type="ARBA" id="ARBA00023134"/>
    </source>
</evidence>
<dbReference type="InterPro" id="IPR008280">
    <property type="entry name" value="Tub_FtsZ_C"/>
</dbReference>
<protein>
    <recommendedName>
        <fullName evidence="4 5">Cell division protein FtsZ</fullName>
    </recommendedName>
</protein>
<dbReference type="NCBIfam" id="TIGR00065">
    <property type="entry name" value="ftsZ"/>
    <property type="match status" value="1"/>
</dbReference>
<evidence type="ECO:0000313" key="10">
    <source>
        <dbReference type="EMBL" id="HIW01406.1"/>
    </source>
</evidence>
<feature type="binding site" evidence="4">
    <location>
        <begin position="114"/>
        <end position="116"/>
    </location>
    <ligand>
        <name>GTP</name>
        <dbReference type="ChEBI" id="CHEBI:37565"/>
    </ligand>
</feature>
<dbReference type="PROSITE" id="PS01134">
    <property type="entry name" value="FTSZ_1"/>
    <property type="match status" value="1"/>
</dbReference>
<keyword evidence="2 4" id="KW-0547">Nucleotide-binding</keyword>
<feature type="compositionally biased region" description="Low complexity" evidence="7">
    <location>
        <begin position="392"/>
        <end position="403"/>
    </location>
</feature>
<dbReference type="PANTHER" id="PTHR30314:SF3">
    <property type="entry name" value="MITOCHONDRIAL DIVISION PROTEIN FSZA"/>
    <property type="match status" value="1"/>
</dbReference>
<dbReference type="Gene3D" id="3.30.1330.20">
    <property type="entry name" value="Tubulin/FtsZ, C-terminal domain"/>
    <property type="match status" value="1"/>
</dbReference>
<evidence type="ECO:0000256" key="4">
    <source>
        <dbReference type="HAMAP-Rule" id="MF_00909"/>
    </source>
</evidence>